<evidence type="ECO:0000313" key="5">
    <source>
        <dbReference type="Proteomes" id="UP000694545"/>
    </source>
</evidence>
<accession>A0A8D2LWJ9</accession>
<proteinExistence type="predicted"/>
<dbReference type="InterPro" id="IPR025283">
    <property type="entry name" value="DUF4042"/>
</dbReference>
<evidence type="ECO:0000313" key="4">
    <source>
        <dbReference type="Ensembl" id="ENSVKKP00000028088.1"/>
    </source>
</evidence>
<dbReference type="InterPro" id="IPR052107">
    <property type="entry name" value="HEAT6"/>
</dbReference>
<dbReference type="Ensembl" id="ENSVKKT00000028762.1">
    <property type="protein sequence ID" value="ENSVKKP00000028088.1"/>
    <property type="gene ID" value="ENSVKKG00000018075.1"/>
</dbReference>
<dbReference type="PANTHER" id="PTHR13366">
    <property type="entry name" value="MALARIA ANTIGEN-RELATED"/>
    <property type="match status" value="1"/>
</dbReference>
<reference evidence="4" key="1">
    <citation type="submission" date="2025-08" db="UniProtKB">
        <authorList>
            <consortium name="Ensembl"/>
        </authorList>
    </citation>
    <scope>IDENTIFICATION</scope>
</reference>
<dbReference type="InterPro" id="IPR011989">
    <property type="entry name" value="ARM-like"/>
</dbReference>
<evidence type="ECO:0000256" key="2">
    <source>
        <dbReference type="SAM" id="MobiDB-lite"/>
    </source>
</evidence>
<feature type="region of interest" description="Disordered" evidence="2">
    <location>
        <begin position="306"/>
        <end position="359"/>
    </location>
</feature>
<feature type="compositionally biased region" description="Basic and acidic residues" evidence="2">
    <location>
        <begin position="328"/>
        <end position="354"/>
    </location>
</feature>
<evidence type="ECO:0000259" key="3">
    <source>
        <dbReference type="Pfam" id="PF13251"/>
    </source>
</evidence>
<evidence type="ECO:0000256" key="1">
    <source>
        <dbReference type="ARBA" id="ARBA00015263"/>
    </source>
</evidence>
<dbReference type="Gene3D" id="1.25.10.10">
    <property type="entry name" value="Leucine-rich Repeat Variant"/>
    <property type="match status" value="4"/>
</dbReference>
<protein>
    <recommendedName>
        <fullName evidence="1">HEAT repeat-containing protein 6</fullName>
    </recommendedName>
</protein>
<dbReference type="OMA" id="NIWDMEI"/>
<dbReference type="AlphaFoldDB" id="A0A8D2LWJ9"/>
<feature type="compositionally biased region" description="Basic residues" evidence="2">
    <location>
        <begin position="316"/>
        <end position="327"/>
    </location>
</feature>
<organism evidence="4 5">
    <name type="scientific">Varanus komodoensis</name>
    <name type="common">Komodo dragon</name>
    <dbReference type="NCBI Taxonomy" id="61221"/>
    <lineage>
        <taxon>Eukaryota</taxon>
        <taxon>Metazoa</taxon>
        <taxon>Chordata</taxon>
        <taxon>Craniata</taxon>
        <taxon>Vertebrata</taxon>
        <taxon>Euteleostomi</taxon>
        <taxon>Lepidosauria</taxon>
        <taxon>Squamata</taxon>
        <taxon>Bifurcata</taxon>
        <taxon>Unidentata</taxon>
        <taxon>Episquamata</taxon>
        <taxon>Toxicofera</taxon>
        <taxon>Anguimorpha</taxon>
        <taxon>Paleoanguimorpha</taxon>
        <taxon>Varanoidea</taxon>
        <taxon>Varanidae</taxon>
        <taxon>Varanus</taxon>
    </lineage>
</organism>
<sequence length="1172" mass="127909">MAAEAVGSGGSAAAMALEPESGLSLQRYLARLGALRSGPDASQAPGGESGRRTELHLLFDQLISETCVPGGAAVAPRPEEVCELLVQACKLVQLNQEHLVNKVCQLIHQLLNRFQVIVDEVSLKYLLPYFISALKQCSSWTHIEILQALAASVYNNGPTCQKYLPDLLGESGLLVQLSSPAQTDIELRRAAVHGMANLCLSIPGQPYLEEPYRELCFQVFLSVLQSSKGSGVDDITFCMLLQNALKGIQSLLNGGKMKPTQTDQLGSLLAVLKKCMFHGLPGLNIEMPAVLYSAVLPQYDSKSPVKQERLELSNLNRRKKPKAKQKKGKSEEGLKEEEERAAKGGGKENPKLPRDVQWNPGLNVLNQASEDTGASSVKDRLSSHALGWKRISSSDSEYSDAEGGLQSKMRSFQAKVRHGALTCFLSTVKSIEKRVLYGYWSAFVPDAPAIGSPQSMSLMTIALKDPSPKMRACALQVLSAILEGSKQFLSIAEDANDHRRAFTPFSVAIASSIRELHRCLLLALVAESSAQTLTQIIKCLANLVLNAPYSRLKPGLLTRVWNQIKPYIRHKDVNVRVSSLTLLGAIVSAQAPLPEVRLLLQEPSSSGLSNSGLATPRCSNAPEWCRETLLASEESLSIVENSSADPCWLLFFCISLAVLPREDCYSDSDAGCVLTANPFEPSPVRLEALQVLALLVKGYFSVSQSYLLELGEVACKCMEETDPSIQLHGAKLLDELGVGIIQQYKPDLAPAVDQRVPVNLVVTFWTRMLNGPLPGALQNAGHPTLQTSTCNALSSILPEAFSHLPDDKQILCITILLGLNHSENPLVKAAAVRALGVYVAFPCLRQDVMFLADTANAILNSLSDSSPNVRAKAAWSLGNLTDTLIINMELMGQNFQDEFSDVLLLKMLRSTTEASKDKDKVKSNAVRALGNLLHFLQPTHLTSPQFRRPTEESIQALISTVLSEATMKVRWNACYALGNVFKNPALPLGEAPWTAQAFNALISVVKSCKNFKVRIKSAAALSVPAERKRYGSPEQFSQILGAMVVALQRSEDAEDFLEFKYSASLRTQLCHALLHMLSLVDETDLPAVRRTVTEHGEVIRSYLLQYMKSGAEDEDMGLSEAVASRGKMLERAVEHMRAIAEEAKERQVKKGAVAYLEDILRIHNSSAGLTEV</sequence>
<reference evidence="4" key="2">
    <citation type="submission" date="2025-09" db="UniProtKB">
        <authorList>
            <consortium name="Ensembl"/>
        </authorList>
    </citation>
    <scope>IDENTIFICATION</scope>
</reference>
<keyword evidence="5" id="KW-1185">Reference proteome</keyword>
<dbReference type="Pfam" id="PF13513">
    <property type="entry name" value="HEAT_EZ"/>
    <property type="match status" value="1"/>
</dbReference>
<dbReference type="SUPFAM" id="SSF48371">
    <property type="entry name" value="ARM repeat"/>
    <property type="match status" value="2"/>
</dbReference>
<feature type="domain" description="DUF4042" evidence="3">
    <location>
        <begin position="415"/>
        <end position="596"/>
    </location>
</feature>
<dbReference type="Pfam" id="PF13251">
    <property type="entry name" value="DUF4042"/>
    <property type="match status" value="1"/>
</dbReference>
<gene>
    <name evidence="4" type="primary">HEATR6</name>
</gene>
<dbReference type="Proteomes" id="UP000694545">
    <property type="component" value="Unplaced"/>
</dbReference>
<dbReference type="PANTHER" id="PTHR13366:SF0">
    <property type="entry name" value="HEAT REPEAT-CONTAINING PROTEIN 6"/>
    <property type="match status" value="1"/>
</dbReference>
<name>A0A8D2LWJ9_VARKO</name>
<dbReference type="InterPro" id="IPR016024">
    <property type="entry name" value="ARM-type_fold"/>
</dbReference>